<evidence type="ECO:0000313" key="2">
    <source>
        <dbReference type="Proteomes" id="UP001384579"/>
    </source>
</evidence>
<dbReference type="EMBL" id="JBBLXS010000223">
    <property type="protein sequence ID" value="MEK0186506.1"/>
    <property type="molecule type" value="Genomic_DNA"/>
</dbReference>
<name>A0ABU8YQ64_9CYAN</name>
<sequence length="302" mass="34929">MTRHDTPVEPLPGLVPVATNFNLWPPSELKPISLTLFFLARYNTIFSGIIELSRCDSNVPVNTDEQLRELLQLLKDSQQGSQEQERFKNQLCKLIPLLPGSRKYREPDPKIDFDGALNEAYGGFFKTLPTFFRGIDLDNIADDVLRTRVVKRFNQIIQNKVCNQYRKLERQPFTFSLDAPTKTKTGEEFDAEGVADDTTEVGIEQLIEREQSKNQRRIGRELWQYIEDDPEGKLRNSYPSDKPEANCHVLARRLLLKDPPDKFSVIAKELNINYQTFKSHWKRTGLPLIKEIAIKFGYQPEE</sequence>
<evidence type="ECO:0000313" key="1">
    <source>
        <dbReference type="EMBL" id="MEK0186506.1"/>
    </source>
</evidence>
<organism evidence="1 2">
    <name type="scientific">Microcoleus anatoxicus PTRS2</name>
    <dbReference type="NCBI Taxonomy" id="2705321"/>
    <lineage>
        <taxon>Bacteria</taxon>
        <taxon>Bacillati</taxon>
        <taxon>Cyanobacteriota</taxon>
        <taxon>Cyanophyceae</taxon>
        <taxon>Oscillatoriophycideae</taxon>
        <taxon>Oscillatoriales</taxon>
        <taxon>Microcoleaceae</taxon>
        <taxon>Microcoleus</taxon>
        <taxon>Microcoleus anatoxicus</taxon>
    </lineage>
</organism>
<reference evidence="1 2" key="1">
    <citation type="journal article" date="2020" name="Harmful Algae">
        <title>Molecular and morphological characterization of a novel dihydroanatoxin-a producing Microcoleus species (cyanobacteria) from the Russian River, California, USA.</title>
        <authorList>
            <person name="Conklin K.Y."/>
            <person name="Stancheva R."/>
            <person name="Otten T.G."/>
            <person name="Fadness R."/>
            <person name="Boyer G.L."/>
            <person name="Read B."/>
            <person name="Zhang X."/>
            <person name="Sheath R.G."/>
        </authorList>
    </citation>
    <scope>NUCLEOTIDE SEQUENCE [LARGE SCALE GENOMIC DNA]</scope>
    <source>
        <strain evidence="1 2">PTRS2</strain>
    </source>
</reference>
<dbReference type="Proteomes" id="UP001384579">
    <property type="component" value="Unassembled WGS sequence"/>
</dbReference>
<dbReference type="RefSeq" id="WP_340541633.1">
    <property type="nucleotide sequence ID" value="NZ_JBBLXS010000223.1"/>
</dbReference>
<comment type="caution">
    <text evidence="1">The sequence shown here is derived from an EMBL/GenBank/DDBJ whole genome shotgun (WGS) entry which is preliminary data.</text>
</comment>
<gene>
    <name evidence="1" type="ORF">WMG39_16850</name>
</gene>
<proteinExistence type="predicted"/>
<protein>
    <submittedName>
        <fullName evidence="1">Uncharacterized protein</fullName>
    </submittedName>
</protein>
<accession>A0ABU8YQ64</accession>
<keyword evidence="2" id="KW-1185">Reference proteome</keyword>